<evidence type="ECO:0000256" key="11">
    <source>
        <dbReference type="ARBA" id="ARBA00023180"/>
    </source>
</evidence>
<evidence type="ECO:0000256" key="2">
    <source>
        <dbReference type="ARBA" id="ARBA00022448"/>
    </source>
</evidence>
<feature type="transmembrane region" description="Helical" evidence="14">
    <location>
        <begin position="1862"/>
        <end position="1881"/>
    </location>
</feature>
<accession>A0A1Y2HL45</accession>
<feature type="region of interest" description="Disordered" evidence="13">
    <location>
        <begin position="1"/>
        <end position="150"/>
    </location>
</feature>
<dbReference type="STRING" id="765915.A0A1Y2HL45"/>
<evidence type="ECO:0000256" key="5">
    <source>
        <dbReference type="ARBA" id="ARBA00022692"/>
    </source>
</evidence>
<keyword evidence="10 14" id="KW-0472">Membrane</keyword>
<evidence type="ECO:0000256" key="12">
    <source>
        <dbReference type="ARBA" id="ARBA00023303"/>
    </source>
</evidence>
<keyword evidence="5 14" id="KW-0812">Transmembrane</keyword>
<keyword evidence="3" id="KW-0109">Calcium transport</keyword>
<feature type="transmembrane region" description="Helical" evidence="14">
    <location>
        <begin position="488"/>
        <end position="505"/>
    </location>
</feature>
<feature type="transmembrane region" description="Helical" evidence="14">
    <location>
        <begin position="1557"/>
        <end position="1577"/>
    </location>
</feature>
<keyword evidence="9" id="KW-0406">Ion transport</keyword>
<dbReference type="Proteomes" id="UP000193411">
    <property type="component" value="Unassembled WGS sequence"/>
</dbReference>
<name>A0A1Y2HL45_9FUNG</name>
<feature type="domain" description="Ion transport" evidence="15">
    <location>
        <begin position="1755"/>
        <end position="1983"/>
    </location>
</feature>
<dbReference type="Pfam" id="PF00520">
    <property type="entry name" value="Ion_trans"/>
    <property type="match status" value="4"/>
</dbReference>
<feature type="compositionally biased region" description="Low complexity" evidence="13">
    <location>
        <begin position="137"/>
        <end position="150"/>
    </location>
</feature>
<feature type="compositionally biased region" description="Pro residues" evidence="13">
    <location>
        <begin position="2214"/>
        <end position="2224"/>
    </location>
</feature>
<feature type="compositionally biased region" description="Polar residues" evidence="13">
    <location>
        <begin position="1321"/>
        <end position="1335"/>
    </location>
</feature>
<feature type="transmembrane region" description="Helical" evidence="14">
    <location>
        <begin position="1669"/>
        <end position="1691"/>
    </location>
</feature>
<reference evidence="16 17" key="1">
    <citation type="submission" date="2016-07" db="EMBL/GenBank/DDBJ databases">
        <title>Pervasive Adenine N6-methylation of Active Genes in Fungi.</title>
        <authorList>
            <consortium name="DOE Joint Genome Institute"/>
            <person name="Mondo S.J."/>
            <person name="Dannebaum R.O."/>
            <person name="Kuo R.C."/>
            <person name="Labutti K."/>
            <person name="Haridas S."/>
            <person name="Kuo A."/>
            <person name="Salamov A."/>
            <person name="Ahrendt S.R."/>
            <person name="Lipzen A."/>
            <person name="Sullivan W."/>
            <person name="Andreopoulos W.B."/>
            <person name="Clum A."/>
            <person name="Lindquist E."/>
            <person name="Daum C."/>
            <person name="Ramamoorthy G.K."/>
            <person name="Gryganskyi A."/>
            <person name="Culley D."/>
            <person name="Magnuson J.K."/>
            <person name="James T.Y."/>
            <person name="O'Malley M.A."/>
            <person name="Stajich J.E."/>
            <person name="Spatafora J.W."/>
            <person name="Visel A."/>
            <person name="Grigoriev I.V."/>
        </authorList>
    </citation>
    <scope>NUCLEOTIDE SEQUENCE [LARGE SCALE GENOMIC DNA]</scope>
    <source>
        <strain evidence="16 17">PL171</strain>
    </source>
</reference>
<feature type="transmembrane region" description="Helical" evidence="14">
    <location>
        <begin position="1953"/>
        <end position="1979"/>
    </location>
</feature>
<evidence type="ECO:0000256" key="6">
    <source>
        <dbReference type="ARBA" id="ARBA00022837"/>
    </source>
</evidence>
<feature type="domain" description="Ion transport" evidence="15">
    <location>
        <begin position="1422"/>
        <end position="1703"/>
    </location>
</feature>
<evidence type="ECO:0000256" key="1">
    <source>
        <dbReference type="ARBA" id="ARBA00004141"/>
    </source>
</evidence>
<keyword evidence="12" id="KW-0407">Ion channel</keyword>
<feature type="domain" description="Ion transport" evidence="15">
    <location>
        <begin position="1000"/>
        <end position="1235"/>
    </location>
</feature>
<evidence type="ECO:0000256" key="4">
    <source>
        <dbReference type="ARBA" id="ARBA00022673"/>
    </source>
</evidence>
<evidence type="ECO:0000313" key="17">
    <source>
        <dbReference type="Proteomes" id="UP000193411"/>
    </source>
</evidence>
<keyword evidence="8 14" id="KW-1133">Transmembrane helix</keyword>
<dbReference type="Gene3D" id="1.10.287.70">
    <property type="match status" value="4"/>
</dbReference>
<dbReference type="Gene3D" id="1.10.238.10">
    <property type="entry name" value="EF-hand"/>
    <property type="match status" value="1"/>
</dbReference>
<feature type="transmembrane region" description="Helical" evidence="14">
    <location>
        <begin position="1423"/>
        <end position="1445"/>
    </location>
</feature>
<evidence type="ECO:0000256" key="14">
    <source>
        <dbReference type="SAM" id="Phobius"/>
    </source>
</evidence>
<evidence type="ECO:0000256" key="9">
    <source>
        <dbReference type="ARBA" id="ARBA00023065"/>
    </source>
</evidence>
<dbReference type="SUPFAM" id="SSF81324">
    <property type="entry name" value="Voltage-gated potassium channels"/>
    <property type="match status" value="4"/>
</dbReference>
<sequence>MSSSTGSPKSSRPPQIRTTDLDQPRPGRGGSPRNHSRSPVSRSPSPSPGSPLPRALSPRVGGPLRRNGPPSGAFLGLRLSELSPGDFLGPSRQPAGSSSSAQRSPTIPQTSPASRHVHLVPLNDADEFRSPSMHQHQPVTQPTLTTIPPTIDRSLARGTLSSANNADISQDAAPEPTALAGSIVTATSWLQRHRLPLLTRGNARSNSTSSHHRKINVRTRLALEGGGAHSIPITPFPEAATPQEPQARAIPFGASEEPSGPLPPPLPPRNTMLSGLRTLAAHIMGDERTTDLRASLTRRRTTMAPAVPLSAPPSRPASVMSSAQPSLSRPGSAFTPLTPVLPPRPTRPLAPELPPRPFATDAAPAASTEIPSRTSSPALVTKSSSGYLMAPSSASAPPPSQSSTKVSAPAPVAVPTHPHRVGFAPELGASFLTASGDQSMLLEPAAAASGQDELVVVNGVALFGRTLKMFSPKSKVRQFSASFVTNKFFKLGIMLLMAIHWLLMATRVWSKDEAKLFTLFTSIHEILLLPIFVMYTIEVVFKIIAFGAYNPPVLPTQQDADDANAPQVDTQVVLDADADILHGDQRADDDPNDNADLVDGMLRMDEAQRAGSDPERALDATAEVTPFGSILRRRRSRKVVDQEHEQHASGASTPRSLADAINSAIQLADSPSTTMAEIGMQSRPPSPVDPLAPITINNVLIADPQVPLLVQDLYDGDEADDLDYGGNDQGEFVDPVSAAATLGRMGLGGDADPGATDLETCVVVQPFFSSVFNRVDFLCVLAFWLYAIFGVSGVTGPLWVFRGLSSLRPFRFLAVTRGTRMILTSLRASRKLLRNVLVFLSVVPAAMHCAGTPVKPVRYCGGHLAQNVTELPPINGHLCPWPQECVGALPNPEDNLASFDNIGAAILVQFTVMTGENWSAFLYGLMQAESRFSALYFMVVIMILGFMLMQLFVAVIAESFSAVRAVYLAERRANHASGDTDTSSWRAQARIQSRRAINSSTWRVLFFCALVVYAGLMSFVAPMAEQRLRESLGLFRPVEVVFTTAFALETLLTALAADSFGAFLGAHPIDALLSVVTIVLLGVPFNRYLSGFLVARTYKLVTYLPPVRDLIFATKQFIGVSAVIAFMLVSLCASATTAMQMHGGMFQLSEDNPWITFNDFRSAWLAMFAGLMTGDAWPEYMWGTMKAHRDGLPAFLGPIIAAIFVLAVYSLFAYVVLNLLVCVVLDIFETEDEEKRKRQVEAVEAEKTHAAIAKQVPLSTKIRAWFALWWNWATKGTVTTSAVKMTAPNAIHGEPGGGAQHKSDMELSNIPADSTDKLTERVNQSDPALNNQASGLASKHGRLADLRPKVPPGSGTIGRNPDGSSAGGLTDSSTGNLYLNRQSLVFMSFTDGVLQPTIRRTNGRNSQDLGLRGWLLRIIQSKVFTASVFVVIILSIVSAALDTPLARLQSFRESGKSKFADFSEPFFLADVIFTSVFAFEFLLKFAAMGFDYFLSPWDLLDFSVLVTLCLSFIAEGSAAHALRMARALRPLRMISYISGAQSIFAALVLGMPRILSAVLFSMLVLFPYALFGMFLFANRLHRCNDSSVANQAKCVGLYFNTETGVWTPRVWGHVRSSFNWDSIGNSLLTLFVMASREGWTEILKLTQAIPRDPTLQAASSPAEAPAVSWWHALYSVSFMFIGSLFTLNLFVGIIVRSFDEMTGDAYLTGPQKAWNNIAKRIQSLRPLNLRTPKRTRIPLIRWVARKQRQYGRQLYSFVTVTMCVHVLLLLTEHAGQPQLLDDIKGYAFLVFVVLYLVEFLAILIPMGPRSYFLKSWWNGFDALVTTSAALFVFLVGYMLRLARRVPGLHTFFKTISASARDLSRIVMVLTILLLFFSLVFTELFGLTRFGENYSGFGSFRTFWLSFLLLFRLLTGDDWPLVMHDVKTSGPWCVDVKGSGPNAFLLTDCGSRGMAFFLFIVFFVVCTWIFLNLVIALLVANFDFVFSRSYDELVTDENLKKFRRSWACLDPRGTGRIPMGNIAALLHQLEAPFEFTVYTREEAVPRLMSIWASTHPTVLRSHHGATRGAHEEMFDFGHTAALETTPQANSALSQIIQAMDQQTIRARKRRYNLIYYDLVRQCDKGFLSFQSALMTVSLHVIPLEEYLTYAQYKERVEYLSQVHLHVARVRFAGLFKMAVQRRKFKRQLQEKMERVRRERLAADQDPSSADQPISPLSPPPGYSFA</sequence>
<dbReference type="OrthoDB" id="416585at2759"/>
<feature type="transmembrane region" description="Helical" evidence="14">
    <location>
        <begin position="1534"/>
        <end position="1551"/>
    </location>
</feature>
<comment type="caution">
    <text evidence="16">The sequence shown here is derived from an EMBL/GenBank/DDBJ whole genome shotgun (WGS) entry which is preliminary data.</text>
</comment>
<feature type="compositionally biased region" description="Polar residues" evidence="13">
    <location>
        <begin position="319"/>
        <end position="329"/>
    </location>
</feature>
<dbReference type="PANTHER" id="PTHR45628:SF7">
    <property type="entry name" value="VOLTAGE-DEPENDENT CALCIUM CHANNEL TYPE A SUBUNIT ALPHA-1"/>
    <property type="match status" value="1"/>
</dbReference>
<feature type="transmembrane region" description="Helical" evidence="14">
    <location>
        <begin position="1194"/>
        <end position="1217"/>
    </location>
</feature>
<dbReference type="GO" id="GO:0008331">
    <property type="term" value="F:high voltage-gated calcium channel activity"/>
    <property type="evidence" value="ECO:0007669"/>
    <property type="project" value="TreeGrafter"/>
</dbReference>
<dbReference type="PANTHER" id="PTHR45628">
    <property type="entry name" value="VOLTAGE-DEPENDENT CALCIUM CHANNEL TYPE A SUBUNIT ALPHA-1"/>
    <property type="match status" value="1"/>
</dbReference>
<feature type="compositionally biased region" description="Low complexity" evidence="13">
    <location>
        <begin position="1"/>
        <end position="14"/>
    </location>
</feature>
<dbReference type="Gene3D" id="1.20.120.350">
    <property type="entry name" value="Voltage-gated potassium channels. Chain C"/>
    <property type="match status" value="1"/>
</dbReference>
<keyword evidence="4" id="KW-0107">Calcium channel</keyword>
<evidence type="ECO:0000256" key="8">
    <source>
        <dbReference type="ARBA" id="ARBA00022989"/>
    </source>
</evidence>
<feature type="transmembrane region" description="Helical" evidence="14">
    <location>
        <begin position="1783"/>
        <end position="1804"/>
    </location>
</feature>
<feature type="compositionally biased region" description="Low complexity" evidence="13">
    <location>
        <begin position="31"/>
        <end position="44"/>
    </location>
</feature>
<dbReference type="GO" id="GO:0005891">
    <property type="term" value="C:voltage-gated calcium channel complex"/>
    <property type="evidence" value="ECO:0007669"/>
    <property type="project" value="TreeGrafter"/>
</dbReference>
<evidence type="ECO:0000256" key="3">
    <source>
        <dbReference type="ARBA" id="ARBA00022568"/>
    </source>
</evidence>
<keyword evidence="7" id="KW-0851">Voltage-gated channel</keyword>
<comment type="subcellular location">
    <subcellularLocation>
        <location evidence="1">Membrane</location>
        <topology evidence="1">Multi-pass membrane protein</topology>
    </subcellularLocation>
</comment>
<protein>
    <submittedName>
        <fullName evidence="16">Ion transport protein-domain-containing protein</fullName>
    </submittedName>
</protein>
<feature type="transmembrane region" description="Helical" evidence="14">
    <location>
        <begin position="1466"/>
        <end position="1490"/>
    </location>
</feature>
<dbReference type="InterPro" id="IPR050599">
    <property type="entry name" value="VDCC_alpha-1_subunit"/>
</dbReference>
<feature type="transmembrane region" description="Helical" evidence="14">
    <location>
        <begin position="1893"/>
        <end position="1913"/>
    </location>
</feature>
<feature type="transmembrane region" description="Helical" evidence="14">
    <location>
        <begin position="1002"/>
        <end position="1022"/>
    </location>
</feature>
<feature type="transmembrane region" description="Helical" evidence="14">
    <location>
        <begin position="1816"/>
        <end position="1842"/>
    </location>
</feature>
<feature type="transmembrane region" description="Helical" evidence="14">
    <location>
        <begin position="526"/>
        <end position="549"/>
    </location>
</feature>
<feature type="transmembrane region" description="Helical" evidence="14">
    <location>
        <begin position="1069"/>
        <end position="1089"/>
    </location>
</feature>
<feature type="region of interest" description="Disordered" evidence="13">
    <location>
        <begin position="2194"/>
        <end position="2224"/>
    </location>
</feature>
<dbReference type="EMBL" id="MCFL01000028">
    <property type="protein sequence ID" value="ORZ34423.1"/>
    <property type="molecule type" value="Genomic_DNA"/>
</dbReference>
<organism evidence="16 17">
    <name type="scientific">Catenaria anguillulae PL171</name>
    <dbReference type="NCBI Taxonomy" id="765915"/>
    <lineage>
        <taxon>Eukaryota</taxon>
        <taxon>Fungi</taxon>
        <taxon>Fungi incertae sedis</taxon>
        <taxon>Blastocladiomycota</taxon>
        <taxon>Blastocladiomycetes</taxon>
        <taxon>Blastocladiales</taxon>
        <taxon>Catenariaceae</taxon>
        <taxon>Catenaria</taxon>
    </lineage>
</organism>
<keyword evidence="17" id="KW-1185">Reference proteome</keyword>
<feature type="compositionally biased region" description="Pro residues" evidence="13">
    <location>
        <begin position="339"/>
        <end position="357"/>
    </location>
</feature>
<keyword evidence="11" id="KW-0325">Glycoprotein</keyword>
<gene>
    <name evidence="16" type="ORF">BCR44DRAFT_1436217</name>
</gene>
<feature type="compositionally biased region" description="Polar residues" evidence="13">
    <location>
        <begin position="369"/>
        <end position="386"/>
    </location>
</feature>
<evidence type="ECO:0000256" key="10">
    <source>
        <dbReference type="ARBA" id="ARBA00023136"/>
    </source>
</evidence>
<feature type="compositionally biased region" description="Polar residues" evidence="13">
    <location>
        <begin position="94"/>
        <end position="113"/>
    </location>
</feature>
<dbReference type="GO" id="GO:0098703">
    <property type="term" value="P:calcium ion import across plasma membrane"/>
    <property type="evidence" value="ECO:0007669"/>
    <property type="project" value="TreeGrafter"/>
</dbReference>
<feature type="domain" description="Ion transport" evidence="15">
    <location>
        <begin position="767"/>
        <end position="964"/>
    </location>
</feature>
<evidence type="ECO:0000256" key="13">
    <source>
        <dbReference type="SAM" id="MobiDB-lite"/>
    </source>
</evidence>
<proteinExistence type="predicted"/>
<feature type="transmembrane region" description="Helical" evidence="14">
    <location>
        <begin position="832"/>
        <end position="854"/>
    </location>
</feature>
<feature type="transmembrane region" description="Helical" evidence="14">
    <location>
        <begin position="1754"/>
        <end position="1771"/>
    </location>
</feature>
<feature type="region of interest" description="Disordered" evidence="13">
    <location>
        <begin position="633"/>
        <end position="656"/>
    </location>
</feature>
<feature type="transmembrane region" description="Helical" evidence="14">
    <location>
        <begin position="1034"/>
        <end position="1057"/>
    </location>
</feature>
<feature type="transmembrane region" description="Helical" evidence="14">
    <location>
        <begin position="1117"/>
        <end position="1142"/>
    </location>
</feature>
<feature type="transmembrane region" description="Helical" evidence="14">
    <location>
        <begin position="935"/>
        <end position="957"/>
    </location>
</feature>
<feature type="compositionally biased region" description="Low complexity" evidence="13">
    <location>
        <begin position="390"/>
        <end position="412"/>
    </location>
</feature>
<evidence type="ECO:0000259" key="15">
    <source>
        <dbReference type="Pfam" id="PF00520"/>
    </source>
</evidence>
<feature type="transmembrane region" description="Helical" evidence="14">
    <location>
        <begin position="781"/>
        <end position="801"/>
    </location>
</feature>
<evidence type="ECO:0000256" key="7">
    <source>
        <dbReference type="ARBA" id="ARBA00022882"/>
    </source>
</evidence>
<dbReference type="InterPro" id="IPR005821">
    <property type="entry name" value="Ion_trans_dom"/>
</dbReference>
<keyword evidence="6" id="KW-0106">Calcium</keyword>
<dbReference type="InterPro" id="IPR027359">
    <property type="entry name" value="Volt_channel_dom_sf"/>
</dbReference>
<evidence type="ECO:0000313" key="16">
    <source>
        <dbReference type="EMBL" id="ORZ34423.1"/>
    </source>
</evidence>
<feature type="region of interest" description="Disordered" evidence="13">
    <location>
        <begin position="1319"/>
        <end position="1371"/>
    </location>
</feature>
<feature type="transmembrane region" description="Helical" evidence="14">
    <location>
        <begin position="902"/>
        <end position="923"/>
    </location>
</feature>
<keyword evidence="2" id="KW-0813">Transport</keyword>
<feature type="region of interest" description="Disordered" evidence="13">
    <location>
        <begin position="300"/>
        <end position="412"/>
    </location>
</feature>
<feature type="compositionally biased region" description="Basic and acidic residues" evidence="13">
    <location>
        <begin position="638"/>
        <end position="647"/>
    </location>
</feature>